<accession>A0A3M6V0N6</accession>
<dbReference type="AlphaFoldDB" id="A0A3M6V0N6"/>
<name>A0A3M6V0N6_POCDA</name>
<reference evidence="2 3" key="1">
    <citation type="journal article" date="2018" name="Sci. Rep.">
        <title>Comparative analysis of the Pocillopora damicornis genome highlights role of immune system in coral evolution.</title>
        <authorList>
            <person name="Cunning R."/>
            <person name="Bay R.A."/>
            <person name="Gillette P."/>
            <person name="Baker A.C."/>
            <person name="Traylor-Knowles N."/>
        </authorList>
    </citation>
    <scope>NUCLEOTIDE SEQUENCE [LARGE SCALE GENOMIC DNA]</scope>
    <source>
        <strain evidence="2">RSMAS</strain>
        <tissue evidence="2">Whole animal</tissue>
    </source>
</reference>
<dbReference type="EMBL" id="RCHS01000317">
    <property type="protein sequence ID" value="RMX59506.1"/>
    <property type="molecule type" value="Genomic_DNA"/>
</dbReference>
<dbReference type="Proteomes" id="UP000275408">
    <property type="component" value="Unassembled WGS sequence"/>
</dbReference>
<dbReference type="InterPro" id="IPR036397">
    <property type="entry name" value="RNaseH_sf"/>
</dbReference>
<dbReference type="InterPro" id="IPR001584">
    <property type="entry name" value="Integrase_cat-core"/>
</dbReference>
<organism evidence="2 3">
    <name type="scientific">Pocillopora damicornis</name>
    <name type="common">Cauliflower coral</name>
    <name type="synonym">Millepora damicornis</name>
    <dbReference type="NCBI Taxonomy" id="46731"/>
    <lineage>
        <taxon>Eukaryota</taxon>
        <taxon>Metazoa</taxon>
        <taxon>Cnidaria</taxon>
        <taxon>Anthozoa</taxon>
        <taxon>Hexacorallia</taxon>
        <taxon>Scleractinia</taxon>
        <taxon>Astrocoeniina</taxon>
        <taxon>Pocilloporidae</taxon>
        <taxon>Pocillopora</taxon>
    </lineage>
</organism>
<evidence type="ECO:0000313" key="3">
    <source>
        <dbReference type="Proteomes" id="UP000275408"/>
    </source>
</evidence>
<dbReference type="GO" id="GO:0015074">
    <property type="term" value="P:DNA integration"/>
    <property type="evidence" value="ECO:0007669"/>
    <property type="project" value="InterPro"/>
</dbReference>
<evidence type="ECO:0000259" key="1">
    <source>
        <dbReference type="PROSITE" id="PS50994"/>
    </source>
</evidence>
<dbReference type="InterPro" id="IPR012337">
    <property type="entry name" value="RNaseH-like_sf"/>
</dbReference>
<protein>
    <recommendedName>
        <fullName evidence="1">Integrase catalytic domain-containing protein</fullName>
    </recommendedName>
</protein>
<dbReference type="GO" id="GO:0003676">
    <property type="term" value="F:nucleic acid binding"/>
    <property type="evidence" value="ECO:0007669"/>
    <property type="project" value="InterPro"/>
</dbReference>
<sequence>MDYEELEVPVAQKAKEAGVSEDIAELWLIKQAIWQIKLPDPKHISRPPFYVESPNAVYHADILFLPHDRLPRGRKVYKHGLTVIDVASRFKAAEPPTSKDSSDVSRAFQTIYKCGPLRWPNVPQVDLGREFMGQATREMAKHDVTIIRGNVNVHRDQGIV</sequence>
<dbReference type="Gene3D" id="3.30.420.10">
    <property type="entry name" value="Ribonuclease H-like superfamily/Ribonuclease H"/>
    <property type="match status" value="1"/>
</dbReference>
<dbReference type="PROSITE" id="PS50994">
    <property type="entry name" value="INTEGRASE"/>
    <property type="match status" value="1"/>
</dbReference>
<dbReference type="SUPFAM" id="SSF53098">
    <property type="entry name" value="Ribonuclease H-like"/>
    <property type="match status" value="1"/>
</dbReference>
<comment type="caution">
    <text evidence="2">The sequence shown here is derived from an EMBL/GenBank/DDBJ whole genome shotgun (WGS) entry which is preliminary data.</text>
</comment>
<proteinExistence type="predicted"/>
<evidence type="ECO:0000313" key="2">
    <source>
        <dbReference type="EMBL" id="RMX59506.1"/>
    </source>
</evidence>
<feature type="domain" description="Integrase catalytic" evidence="1">
    <location>
        <begin position="50"/>
        <end position="160"/>
    </location>
</feature>
<gene>
    <name evidence="2" type="ORF">pdam_00023072</name>
</gene>
<keyword evidence="3" id="KW-1185">Reference proteome</keyword>